<accession>A0ABR1SF79</accession>
<reference evidence="1 2" key="1">
    <citation type="submission" date="2023-01" db="EMBL/GenBank/DDBJ databases">
        <title>Analysis of 21 Apiospora genomes using comparative genomics revels a genus with tremendous synthesis potential of carbohydrate active enzymes and secondary metabolites.</title>
        <authorList>
            <person name="Sorensen T."/>
        </authorList>
    </citation>
    <scope>NUCLEOTIDE SEQUENCE [LARGE SCALE GENOMIC DNA]</scope>
    <source>
        <strain evidence="1 2">CBS 33761</strain>
    </source>
</reference>
<evidence type="ECO:0000313" key="2">
    <source>
        <dbReference type="Proteomes" id="UP001444661"/>
    </source>
</evidence>
<evidence type="ECO:0000313" key="1">
    <source>
        <dbReference type="EMBL" id="KAK8029879.1"/>
    </source>
</evidence>
<sequence length="88" mass="9497">MCANKSNKMLTMKRVPVAVATVGIGYGVVKLKQFHTEHQAAASQFTTPSAPDAAKHHAENLMNAYGDRSSLAELEAAVKHYETSGPRK</sequence>
<name>A0ABR1SF79_9PEZI</name>
<dbReference type="EMBL" id="JAQQWK010000010">
    <property type="protein sequence ID" value="KAK8029879.1"/>
    <property type="molecule type" value="Genomic_DNA"/>
</dbReference>
<proteinExistence type="predicted"/>
<organism evidence="1 2">
    <name type="scientific">Apiospora rasikravindrae</name>
    <dbReference type="NCBI Taxonomy" id="990691"/>
    <lineage>
        <taxon>Eukaryota</taxon>
        <taxon>Fungi</taxon>
        <taxon>Dikarya</taxon>
        <taxon>Ascomycota</taxon>
        <taxon>Pezizomycotina</taxon>
        <taxon>Sordariomycetes</taxon>
        <taxon>Xylariomycetidae</taxon>
        <taxon>Amphisphaeriales</taxon>
        <taxon>Apiosporaceae</taxon>
        <taxon>Apiospora</taxon>
    </lineage>
</organism>
<protein>
    <submittedName>
        <fullName evidence="1">Uncharacterized protein</fullName>
    </submittedName>
</protein>
<comment type="caution">
    <text evidence="1">The sequence shown here is derived from an EMBL/GenBank/DDBJ whole genome shotgun (WGS) entry which is preliminary data.</text>
</comment>
<dbReference type="Proteomes" id="UP001444661">
    <property type="component" value="Unassembled WGS sequence"/>
</dbReference>
<keyword evidence="2" id="KW-1185">Reference proteome</keyword>
<gene>
    <name evidence="1" type="ORF">PG993_011170</name>
</gene>